<dbReference type="Proteomes" id="UP000287447">
    <property type="component" value="Unassembled WGS sequence"/>
</dbReference>
<protein>
    <recommendedName>
        <fullName evidence="4">DUF732 domain-containing protein</fullName>
    </recommendedName>
</protein>
<feature type="signal peptide" evidence="1">
    <location>
        <begin position="1"/>
        <end position="21"/>
    </location>
</feature>
<proteinExistence type="predicted"/>
<keyword evidence="3" id="KW-1185">Reference proteome</keyword>
<keyword evidence="1" id="KW-0732">Signal</keyword>
<evidence type="ECO:0008006" key="4">
    <source>
        <dbReference type="Google" id="ProtNLM"/>
    </source>
</evidence>
<reference evidence="3" key="1">
    <citation type="submission" date="2019-01" db="EMBL/GenBank/DDBJ databases">
        <title>Gri0909 isolated from a small marine red alga.</title>
        <authorList>
            <person name="Kim J."/>
            <person name="Jeong S.E."/>
            <person name="Jeon C.O."/>
        </authorList>
    </citation>
    <scope>NUCLEOTIDE SEQUENCE [LARGE SCALE GENOMIC DNA]</scope>
    <source>
        <strain evidence="3">Gri0909</strain>
    </source>
</reference>
<name>A0A437QK83_9PROT</name>
<organism evidence="2 3">
    <name type="scientific">Hwanghaeella grinnelliae</name>
    <dbReference type="NCBI Taxonomy" id="2500179"/>
    <lineage>
        <taxon>Bacteria</taxon>
        <taxon>Pseudomonadati</taxon>
        <taxon>Pseudomonadota</taxon>
        <taxon>Alphaproteobacteria</taxon>
        <taxon>Rhodospirillales</taxon>
        <taxon>Rhodospirillaceae</taxon>
        <taxon>Hwanghaeella</taxon>
    </lineage>
</organism>
<sequence length="87" mass="9314">MRALLIATVAAIAISAWPASAQVVQNKKTCFQAVEDAKQANQESAISEKAHADVAELIRVSEHLCTQANFVYAESLLAIARGMTAQE</sequence>
<evidence type="ECO:0000256" key="1">
    <source>
        <dbReference type="SAM" id="SignalP"/>
    </source>
</evidence>
<evidence type="ECO:0000313" key="2">
    <source>
        <dbReference type="EMBL" id="RVU34920.1"/>
    </source>
</evidence>
<comment type="caution">
    <text evidence="2">The sequence shown here is derived from an EMBL/GenBank/DDBJ whole genome shotgun (WGS) entry which is preliminary data.</text>
</comment>
<accession>A0A437QK83</accession>
<gene>
    <name evidence="2" type="ORF">EOI86_18980</name>
</gene>
<evidence type="ECO:0000313" key="3">
    <source>
        <dbReference type="Proteomes" id="UP000287447"/>
    </source>
</evidence>
<dbReference type="AlphaFoldDB" id="A0A437QK83"/>
<dbReference type="RefSeq" id="WP_127767200.1">
    <property type="nucleotide sequence ID" value="NZ_SADE01000003.1"/>
</dbReference>
<feature type="chain" id="PRO_5019307483" description="DUF732 domain-containing protein" evidence="1">
    <location>
        <begin position="22"/>
        <end position="87"/>
    </location>
</feature>
<dbReference type="EMBL" id="SADE01000003">
    <property type="protein sequence ID" value="RVU34920.1"/>
    <property type="molecule type" value="Genomic_DNA"/>
</dbReference>